<dbReference type="FunFam" id="3.10.20.370:FF:000001">
    <property type="entry name" value="Retrovirus-related Pol polyprotein from transposon 17.6-like protein"/>
    <property type="match status" value="1"/>
</dbReference>
<keyword evidence="3" id="KW-0548">Nucleotidyltransferase</keyword>
<dbReference type="FunFam" id="3.10.10.10:FF:000007">
    <property type="entry name" value="Retrovirus-related Pol polyprotein from transposon 17.6-like Protein"/>
    <property type="match status" value="1"/>
</dbReference>
<dbReference type="PANTHER" id="PTHR37984:SF5">
    <property type="entry name" value="PROTEIN NYNRIN-LIKE"/>
    <property type="match status" value="1"/>
</dbReference>
<keyword evidence="5" id="KW-0255">Endonuclease</keyword>
<dbReference type="InterPro" id="IPR041373">
    <property type="entry name" value="RT_RNaseH"/>
</dbReference>
<dbReference type="Pfam" id="PF17917">
    <property type="entry name" value="RT_RNaseH"/>
    <property type="match status" value="1"/>
</dbReference>
<dbReference type="InterPro" id="IPR043502">
    <property type="entry name" value="DNA/RNA_pol_sf"/>
</dbReference>
<evidence type="ECO:0000313" key="10">
    <source>
        <dbReference type="Proteomes" id="UP001234989"/>
    </source>
</evidence>
<dbReference type="GO" id="GO:0003964">
    <property type="term" value="F:RNA-directed DNA polymerase activity"/>
    <property type="evidence" value="ECO:0007669"/>
    <property type="project" value="UniProtKB-KW"/>
</dbReference>
<dbReference type="AlphaFoldDB" id="A0AAF0UIA5"/>
<dbReference type="Gene3D" id="3.10.20.370">
    <property type="match status" value="1"/>
</dbReference>
<dbReference type="InterPro" id="IPR050951">
    <property type="entry name" value="Retrovirus_Pol_polyprotein"/>
</dbReference>
<evidence type="ECO:0000256" key="5">
    <source>
        <dbReference type="ARBA" id="ARBA00022759"/>
    </source>
</evidence>
<evidence type="ECO:0000256" key="7">
    <source>
        <dbReference type="ARBA" id="ARBA00022918"/>
    </source>
</evidence>
<sequence length="617" mass="70908">MIGESEIGNGVTVVRTRGSGMATKNDMYLPMSVKSQKSQGLILKISASKICLLVFPTNGRIEQCAKGNESDMPELAEFTRRFTECPYDRLFVALFVEIHSRNLKRILRLKGYSHLIESMNKSYPNELAWIDKMTVVNEFLDVFPNDLPGVPPKREIDFGIDLLPDTQPISIPPYRMAPAELKELKEQLRDLLEKGFIRPSQSPWGAPVLFVKKKDGSLRMCIDYRQLNRVTVKNKYSLPRIDDLFDQLQGASHFSKIDLRSGYHQVKVRECDIPKTAFRTRYGHYEFVVMSFGLTNAPTIFMDLMNRVFKPYLDSFVMVFIDDILIYLHSEEEHMGHLRVVLQRLREEKLYSKYEKCEFWLREVAFLGHVVSGDGIKVDPKKTDMIRNWPRPLTPSNIRSFLGLAGYYRRFVNGFSSIASPMTKLTQKKAKFEWTDECERSFQTLVDKLVSAPILSLSDGLEGFVMYCDASRVGLGCVLMQNGKVIAYASRQLKVHEKNYPTHDLELAAVVFALKIWRHYLYGVHVDVFTDHKSLQYVFTQKDLNLRQTRYNASSGTTCGPVPPVQIPPPRLLDRLKVDGLRTILEEKILSTEGLVGRYSAVRDNLQYHHFGQFTRP</sequence>
<keyword evidence="6" id="KW-0378">Hydrolase</keyword>
<accession>A0AAF0UIA5</accession>
<protein>
    <recommendedName>
        <fullName evidence="8">Reverse transcriptase domain-containing protein</fullName>
    </recommendedName>
</protein>
<reference evidence="9" key="1">
    <citation type="submission" date="2023-08" db="EMBL/GenBank/DDBJ databases">
        <title>A de novo genome assembly of Solanum verrucosum Schlechtendal, a Mexican diploid species geographically isolated from the other diploid A-genome species in potato relatives.</title>
        <authorList>
            <person name="Hosaka K."/>
        </authorList>
    </citation>
    <scope>NUCLEOTIDE SEQUENCE</scope>
    <source>
        <tissue evidence="9">Young leaves</tissue>
    </source>
</reference>
<dbReference type="GO" id="GO:0006508">
    <property type="term" value="P:proteolysis"/>
    <property type="evidence" value="ECO:0007669"/>
    <property type="project" value="UniProtKB-KW"/>
</dbReference>
<evidence type="ECO:0000313" key="9">
    <source>
        <dbReference type="EMBL" id="WMV46245.1"/>
    </source>
</evidence>
<dbReference type="SUPFAM" id="SSF56672">
    <property type="entry name" value="DNA/RNA polymerases"/>
    <property type="match status" value="1"/>
</dbReference>
<evidence type="ECO:0000259" key="8">
    <source>
        <dbReference type="PROSITE" id="PS50878"/>
    </source>
</evidence>
<dbReference type="Proteomes" id="UP001234989">
    <property type="component" value="Chromosome 9"/>
</dbReference>
<dbReference type="CDD" id="cd01647">
    <property type="entry name" value="RT_LTR"/>
    <property type="match status" value="1"/>
</dbReference>
<name>A0AAF0UIA5_SOLVR</name>
<keyword evidence="1" id="KW-0645">Protease</keyword>
<dbReference type="Gene3D" id="3.10.10.10">
    <property type="entry name" value="HIV Type 1 Reverse Transcriptase, subunit A, domain 1"/>
    <property type="match status" value="1"/>
</dbReference>
<evidence type="ECO:0000256" key="4">
    <source>
        <dbReference type="ARBA" id="ARBA00022722"/>
    </source>
</evidence>
<evidence type="ECO:0000256" key="2">
    <source>
        <dbReference type="ARBA" id="ARBA00022679"/>
    </source>
</evidence>
<evidence type="ECO:0000256" key="6">
    <source>
        <dbReference type="ARBA" id="ARBA00022801"/>
    </source>
</evidence>
<gene>
    <name evidence="9" type="ORF">MTR67_039630</name>
</gene>
<dbReference type="CDD" id="cd09274">
    <property type="entry name" value="RNase_HI_RT_Ty3"/>
    <property type="match status" value="1"/>
</dbReference>
<keyword evidence="7" id="KW-0695">RNA-directed DNA polymerase</keyword>
<proteinExistence type="predicted"/>
<dbReference type="GO" id="GO:0004519">
    <property type="term" value="F:endonuclease activity"/>
    <property type="evidence" value="ECO:0007669"/>
    <property type="project" value="UniProtKB-KW"/>
</dbReference>
<dbReference type="Gene3D" id="3.30.70.270">
    <property type="match status" value="2"/>
</dbReference>
<dbReference type="InterPro" id="IPR000477">
    <property type="entry name" value="RT_dom"/>
</dbReference>
<dbReference type="PANTHER" id="PTHR37984">
    <property type="entry name" value="PROTEIN CBG26694"/>
    <property type="match status" value="1"/>
</dbReference>
<dbReference type="Pfam" id="PF00078">
    <property type="entry name" value="RVT_1"/>
    <property type="match status" value="1"/>
</dbReference>
<dbReference type="GO" id="GO:0008233">
    <property type="term" value="F:peptidase activity"/>
    <property type="evidence" value="ECO:0007669"/>
    <property type="project" value="UniProtKB-KW"/>
</dbReference>
<dbReference type="PROSITE" id="PS50878">
    <property type="entry name" value="RT_POL"/>
    <property type="match status" value="1"/>
</dbReference>
<evidence type="ECO:0000256" key="3">
    <source>
        <dbReference type="ARBA" id="ARBA00022695"/>
    </source>
</evidence>
<feature type="domain" description="Reverse transcriptase" evidence="8">
    <location>
        <begin position="192"/>
        <end position="371"/>
    </location>
</feature>
<evidence type="ECO:0000256" key="1">
    <source>
        <dbReference type="ARBA" id="ARBA00022670"/>
    </source>
</evidence>
<keyword evidence="10" id="KW-1185">Reference proteome</keyword>
<dbReference type="InterPro" id="IPR043128">
    <property type="entry name" value="Rev_trsase/Diguanyl_cyclase"/>
</dbReference>
<organism evidence="9 10">
    <name type="scientific">Solanum verrucosum</name>
    <dbReference type="NCBI Taxonomy" id="315347"/>
    <lineage>
        <taxon>Eukaryota</taxon>
        <taxon>Viridiplantae</taxon>
        <taxon>Streptophyta</taxon>
        <taxon>Embryophyta</taxon>
        <taxon>Tracheophyta</taxon>
        <taxon>Spermatophyta</taxon>
        <taxon>Magnoliopsida</taxon>
        <taxon>eudicotyledons</taxon>
        <taxon>Gunneridae</taxon>
        <taxon>Pentapetalae</taxon>
        <taxon>asterids</taxon>
        <taxon>lamiids</taxon>
        <taxon>Solanales</taxon>
        <taxon>Solanaceae</taxon>
        <taxon>Solanoideae</taxon>
        <taxon>Solaneae</taxon>
        <taxon>Solanum</taxon>
    </lineage>
</organism>
<keyword evidence="2" id="KW-0808">Transferase</keyword>
<dbReference type="FunFam" id="3.30.70.270:FF:000020">
    <property type="entry name" value="Transposon Tf2-6 polyprotein-like Protein"/>
    <property type="match status" value="1"/>
</dbReference>
<dbReference type="EMBL" id="CP133620">
    <property type="protein sequence ID" value="WMV46245.1"/>
    <property type="molecule type" value="Genomic_DNA"/>
</dbReference>
<keyword evidence="4" id="KW-0540">Nuclease</keyword>